<protein>
    <recommendedName>
        <fullName evidence="3">Secreted protein</fullName>
    </recommendedName>
</protein>
<comment type="caution">
    <text evidence="1">The sequence shown here is derived from an EMBL/GenBank/DDBJ whole genome shotgun (WGS) entry which is preliminary data.</text>
</comment>
<accession>A0AAW2EM10</accession>
<evidence type="ECO:0008006" key="3">
    <source>
        <dbReference type="Google" id="ProtNLM"/>
    </source>
</evidence>
<organism evidence="1 2">
    <name type="scientific">Cardiocondyla obscurior</name>
    <dbReference type="NCBI Taxonomy" id="286306"/>
    <lineage>
        <taxon>Eukaryota</taxon>
        <taxon>Metazoa</taxon>
        <taxon>Ecdysozoa</taxon>
        <taxon>Arthropoda</taxon>
        <taxon>Hexapoda</taxon>
        <taxon>Insecta</taxon>
        <taxon>Pterygota</taxon>
        <taxon>Neoptera</taxon>
        <taxon>Endopterygota</taxon>
        <taxon>Hymenoptera</taxon>
        <taxon>Apocrita</taxon>
        <taxon>Aculeata</taxon>
        <taxon>Formicoidea</taxon>
        <taxon>Formicidae</taxon>
        <taxon>Myrmicinae</taxon>
        <taxon>Cardiocondyla</taxon>
    </lineage>
</organism>
<evidence type="ECO:0000313" key="2">
    <source>
        <dbReference type="Proteomes" id="UP001430953"/>
    </source>
</evidence>
<reference evidence="1 2" key="1">
    <citation type="submission" date="2023-03" db="EMBL/GenBank/DDBJ databases">
        <title>High recombination rates correlate with genetic variation in Cardiocondyla obscurior ants.</title>
        <authorList>
            <person name="Errbii M."/>
        </authorList>
    </citation>
    <scope>NUCLEOTIDE SEQUENCE [LARGE SCALE GENOMIC DNA]</scope>
    <source>
        <strain evidence="1">Alpha-2009</strain>
        <tissue evidence="1">Whole body</tissue>
    </source>
</reference>
<sequence>MSHQPVPFFLVLAPTTFPRPHSCRFALQIWHTGVSLTRIRGSCKTSSHLDATYDQSGHTCYSMTGEYPYNGTRALRKENIIFDERRNPSSYRWDQLIAKGETRR</sequence>
<proteinExistence type="predicted"/>
<gene>
    <name evidence="1" type="ORF">PUN28_017214</name>
</gene>
<dbReference type="Proteomes" id="UP001430953">
    <property type="component" value="Unassembled WGS sequence"/>
</dbReference>
<dbReference type="EMBL" id="JADYXP020000020">
    <property type="protein sequence ID" value="KAL0104328.1"/>
    <property type="molecule type" value="Genomic_DNA"/>
</dbReference>
<keyword evidence="2" id="KW-1185">Reference proteome</keyword>
<name>A0AAW2EM10_9HYME</name>
<dbReference type="AlphaFoldDB" id="A0AAW2EM10"/>
<evidence type="ECO:0000313" key="1">
    <source>
        <dbReference type="EMBL" id="KAL0104328.1"/>
    </source>
</evidence>